<dbReference type="InterPro" id="IPR000835">
    <property type="entry name" value="HTH_MarR-typ"/>
</dbReference>
<evidence type="ECO:0000313" key="3">
    <source>
        <dbReference type="EMBL" id="EOO27410.1"/>
    </source>
</evidence>
<protein>
    <recommendedName>
        <fullName evidence="2">HTH marR-type domain-containing protein</fullName>
    </recommendedName>
</protein>
<dbReference type="InterPro" id="IPR036390">
    <property type="entry name" value="WH_DNA-bd_sf"/>
</dbReference>
<dbReference type="SUPFAM" id="SSF46785">
    <property type="entry name" value="Winged helix' DNA-binding domain"/>
    <property type="match status" value="1"/>
</dbReference>
<feature type="domain" description="HTH marR-type" evidence="2">
    <location>
        <begin position="10"/>
        <end position="138"/>
    </location>
</feature>
<evidence type="ECO:0000259" key="2">
    <source>
        <dbReference type="PROSITE" id="PS50995"/>
    </source>
</evidence>
<dbReference type="PANTHER" id="PTHR33164">
    <property type="entry name" value="TRANSCRIPTIONAL REGULATOR, MARR FAMILY"/>
    <property type="match status" value="1"/>
</dbReference>
<name>A0A9W5UZU6_BACCE</name>
<proteinExistence type="predicted"/>
<reference evidence="3 4" key="1">
    <citation type="submission" date="2012-12" db="EMBL/GenBank/DDBJ databases">
        <title>The Genome Sequence of Bacillus cereus VD133.</title>
        <authorList>
            <consortium name="The Broad Institute Genome Sequencing Platform"/>
            <consortium name="The Broad Institute Genome Sequencing Center for Infectious Disease"/>
            <person name="Feldgarden M."/>
            <person name="Van der Auwera G.A."/>
            <person name="Mahillon J."/>
            <person name="Duprez V."/>
            <person name="Timmery S."/>
            <person name="Mattelet C."/>
            <person name="Dierick K."/>
            <person name="Sun M."/>
            <person name="Yu Z."/>
            <person name="Zhu L."/>
            <person name="Hu X."/>
            <person name="Shank E.B."/>
            <person name="Swiecicka I."/>
            <person name="Hansen B.M."/>
            <person name="Andrup L."/>
            <person name="Walker B."/>
            <person name="Young S.K."/>
            <person name="Zeng Q."/>
            <person name="Gargeya S."/>
            <person name="Fitzgerald M."/>
            <person name="Haas B."/>
            <person name="Abouelleil A."/>
            <person name="Alvarado L."/>
            <person name="Arachchi H.M."/>
            <person name="Berlin A.M."/>
            <person name="Chapman S.B."/>
            <person name="Dewar J."/>
            <person name="Goldberg J."/>
            <person name="Griggs A."/>
            <person name="Gujja S."/>
            <person name="Hansen M."/>
            <person name="Howarth C."/>
            <person name="Imamovic A."/>
            <person name="Larimer J."/>
            <person name="McCowan C."/>
            <person name="Murphy C."/>
            <person name="Neiman D."/>
            <person name="Pearson M."/>
            <person name="Priest M."/>
            <person name="Roberts A."/>
            <person name="Saif S."/>
            <person name="Shea T."/>
            <person name="Sisk P."/>
            <person name="Sykes S."/>
            <person name="Wortman J."/>
            <person name="Nusbaum C."/>
            <person name="Birren B."/>
        </authorList>
    </citation>
    <scope>NUCLEOTIDE SEQUENCE [LARGE SCALE GENOMIC DNA]</scope>
    <source>
        <strain evidence="3 4">VD133</strain>
    </source>
</reference>
<dbReference type="InterPro" id="IPR036388">
    <property type="entry name" value="WH-like_DNA-bd_sf"/>
</dbReference>
<dbReference type="RefSeq" id="WP_016111866.1">
    <property type="nucleotide sequence ID" value="NZ_KB976193.1"/>
</dbReference>
<dbReference type="EMBL" id="AHFB01000110">
    <property type="protein sequence ID" value="EOO27410.1"/>
    <property type="molecule type" value="Genomic_DNA"/>
</dbReference>
<comment type="caution">
    <text evidence="3">The sequence shown here is derived from an EMBL/GenBank/DDBJ whole genome shotgun (WGS) entry which is preliminary data.</text>
</comment>
<dbReference type="InterPro" id="IPR039422">
    <property type="entry name" value="MarR/SlyA-like"/>
</dbReference>
<dbReference type="AlphaFoldDB" id="A0A9W5UZU6"/>
<dbReference type="GO" id="GO:0003700">
    <property type="term" value="F:DNA-binding transcription factor activity"/>
    <property type="evidence" value="ECO:0007669"/>
    <property type="project" value="InterPro"/>
</dbReference>
<dbReference type="PROSITE" id="PS50995">
    <property type="entry name" value="HTH_MARR_2"/>
    <property type="match status" value="1"/>
</dbReference>
<evidence type="ECO:0000256" key="1">
    <source>
        <dbReference type="ARBA" id="ARBA00023125"/>
    </source>
</evidence>
<sequence length="145" mass="16822">MKKKYIEEIEHEVVKLIRRADLKKLLDRETKSMDRSAYLLMKKLEKEGPLPISVIANSFRVNASTISRQIQNLKSNGWVTSFSDKKDARVSLVTLTRQGIDILMAAKIKRIEVYSDFLSDWTEKDMQTFATLLSKLNRSIEQRNS</sequence>
<keyword evidence="1" id="KW-0238">DNA-binding</keyword>
<dbReference type="Pfam" id="PF01047">
    <property type="entry name" value="MarR"/>
    <property type="match status" value="1"/>
</dbReference>
<dbReference type="Gene3D" id="1.10.10.10">
    <property type="entry name" value="Winged helix-like DNA-binding domain superfamily/Winged helix DNA-binding domain"/>
    <property type="match status" value="1"/>
</dbReference>
<evidence type="ECO:0000313" key="4">
    <source>
        <dbReference type="Proteomes" id="UP000014018"/>
    </source>
</evidence>
<dbReference type="PANTHER" id="PTHR33164:SF57">
    <property type="entry name" value="MARR-FAMILY TRANSCRIPTIONAL REGULATOR"/>
    <property type="match status" value="1"/>
</dbReference>
<dbReference type="SMART" id="SM00347">
    <property type="entry name" value="HTH_MARR"/>
    <property type="match status" value="1"/>
</dbReference>
<accession>A0A9W5UZU6</accession>
<dbReference type="Proteomes" id="UP000014018">
    <property type="component" value="Unassembled WGS sequence"/>
</dbReference>
<organism evidence="3 4">
    <name type="scientific">Bacillus cereus VD133</name>
    <dbReference type="NCBI Taxonomy" id="1053233"/>
    <lineage>
        <taxon>Bacteria</taxon>
        <taxon>Bacillati</taxon>
        <taxon>Bacillota</taxon>
        <taxon>Bacilli</taxon>
        <taxon>Bacillales</taxon>
        <taxon>Bacillaceae</taxon>
        <taxon>Bacillus</taxon>
        <taxon>Bacillus cereus group</taxon>
    </lineage>
</organism>
<dbReference type="GO" id="GO:0003677">
    <property type="term" value="F:DNA binding"/>
    <property type="evidence" value="ECO:0007669"/>
    <property type="project" value="UniProtKB-KW"/>
</dbReference>
<gene>
    <name evidence="3" type="ORF">IIU_05915</name>
</gene>
<dbReference type="GO" id="GO:0006950">
    <property type="term" value="P:response to stress"/>
    <property type="evidence" value="ECO:0007669"/>
    <property type="project" value="TreeGrafter"/>
</dbReference>